<dbReference type="RefSeq" id="WP_344836018.1">
    <property type="nucleotide sequence ID" value="NZ_BAABAA010000001.1"/>
</dbReference>
<evidence type="ECO:0000313" key="2">
    <source>
        <dbReference type="Proteomes" id="UP001501222"/>
    </source>
</evidence>
<sequence length="675" mass="70647">MVTTSTQRPTYRFFNTGDGWPGLGTDGVTIDADGRLGLVVVPGVDPAGQVCLPVLTETIGPRGHRYVVQPDTGTVLVVDPPSGQPVAVWGPFAGPSSVVGDADAVFVVEADARAITRLDAEGIVDETWWATMSAWSGPVVALGIELVELAAGARVVVLAEADAADEGTRILVADLGGAQDETAGAAWNSLEERRRDPRTGRWQVGRVGALTGLAVDVAGDRLVVVAQGDVLCFDLAGRWIGRAETPTGWRSRRMFAVPGQCDTTRYVVTGVDAGAALVLDPFGAWARLGTFVCGPISTGAMQAVWRELRARTTVPVGGGLRLWTLGSFDEVPPDADSIPGDLSAPSTLAWTPLPGDPRGALVASEAAPYLWLGGLLTGDGRGSPTVEQVRVDVATGSWLSYLPPLYAEPGPSAEFLDRMLRWLQSDLRDNEELLDQLPARFDPRAADDTGTRTTLDELAGWLGVTLDEQWPESRRRAVTAEAHRLHAMRGTAGGLERLLSLCLDAPVAVLDPPDSVNLWVLDDVGGPQPALGLSTRLAASAPGGAVVDSTAIPGGSTLTDGTDYGAPLYEAGAHQFCVQAYAADLPDVRELQRLVDAEKPAHLVYHLCLIDAAARVGFQARVGVDAIVAGPAGDLVLDTGAGLGLDSALDRESPPDPGRSVRVGAAALGKGLQLT</sequence>
<dbReference type="NCBIfam" id="TIGR02242">
    <property type="entry name" value="tail_TIGR02242"/>
    <property type="match status" value="1"/>
</dbReference>
<accession>A0ABP6VJX6</accession>
<dbReference type="Proteomes" id="UP001501222">
    <property type="component" value="Unassembled WGS sequence"/>
</dbReference>
<proteinExistence type="predicted"/>
<organism evidence="1 2">
    <name type="scientific">Kribbella ginsengisoli</name>
    <dbReference type="NCBI Taxonomy" id="363865"/>
    <lineage>
        <taxon>Bacteria</taxon>
        <taxon>Bacillati</taxon>
        <taxon>Actinomycetota</taxon>
        <taxon>Actinomycetes</taxon>
        <taxon>Propionibacteriales</taxon>
        <taxon>Kribbellaceae</taxon>
        <taxon>Kribbella</taxon>
    </lineage>
</organism>
<dbReference type="EMBL" id="BAABAA010000001">
    <property type="protein sequence ID" value="GAA3537092.1"/>
    <property type="molecule type" value="Genomic_DNA"/>
</dbReference>
<name>A0ABP6VJX6_9ACTN</name>
<evidence type="ECO:0008006" key="3">
    <source>
        <dbReference type="Google" id="ProtNLM"/>
    </source>
</evidence>
<protein>
    <recommendedName>
        <fullName evidence="3">Phage tail protein</fullName>
    </recommendedName>
</protein>
<dbReference type="SUPFAM" id="SSF101898">
    <property type="entry name" value="NHL repeat"/>
    <property type="match status" value="1"/>
</dbReference>
<gene>
    <name evidence="1" type="ORF">GCM10022235_00660</name>
</gene>
<dbReference type="Pfam" id="PF09684">
    <property type="entry name" value="Tail_P2_I"/>
    <property type="match status" value="1"/>
</dbReference>
<dbReference type="InterPro" id="IPR006521">
    <property type="entry name" value="Tail_protein_I"/>
</dbReference>
<comment type="caution">
    <text evidence="1">The sequence shown here is derived from an EMBL/GenBank/DDBJ whole genome shotgun (WGS) entry which is preliminary data.</text>
</comment>
<dbReference type="InterPro" id="IPR011748">
    <property type="entry name" value="Unchr_phage_tail-like"/>
</dbReference>
<reference evidence="2" key="1">
    <citation type="journal article" date="2019" name="Int. J. Syst. Evol. Microbiol.">
        <title>The Global Catalogue of Microorganisms (GCM) 10K type strain sequencing project: providing services to taxonomists for standard genome sequencing and annotation.</title>
        <authorList>
            <consortium name="The Broad Institute Genomics Platform"/>
            <consortium name="The Broad Institute Genome Sequencing Center for Infectious Disease"/>
            <person name="Wu L."/>
            <person name="Ma J."/>
        </authorList>
    </citation>
    <scope>NUCLEOTIDE SEQUENCE [LARGE SCALE GENOMIC DNA]</scope>
    <source>
        <strain evidence="2">JCM 16928</strain>
    </source>
</reference>
<evidence type="ECO:0000313" key="1">
    <source>
        <dbReference type="EMBL" id="GAA3537092.1"/>
    </source>
</evidence>
<keyword evidence="2" id="KW-1185">Reference proteome</keyword>